<dbReference type="RefSeq" id="WP_172990303.1">
    <property type="nucleotide sequence ID" value="NZ_CP054038.1"/>
</dbReference>
<keyword evidence="4 7" id="KW-0378">Hydrolase</keyword>
<dbReference type="InterPro" id="IPR029762">
    <property type="entry name" value="PGP-I_bact-type"/>
</dbReference>
<dbReference type="PRINTS" id="PR00706">
    <property type="entry name" value="PYROGLUPTASE"/>
</dbReference>
<protein>
    <recommendedName>
        <fullName evidence="6">Pyroglutamyl-peptidase I</fullName>
        <ecNumber evidence="6">3.4.19.3</ecNumber>
    </recommendedName>
</protein>
<dbReference type="EC" id="3.4.19.3" evidence="6"/>
<dbReference type="GO" id="GO:0005829">
    <property type="term" value="C:cytosol"/>
    <property type="evidence" value="ECO:0007669"/>
    <property type="project" value="InterPro"/>
</dbReference>
<gene>
    <name evidence="7" type="primary">pcp</name>
    <name evidence="7" type="ORF">HQM25_11205</name>
</gene>
<dbReference type="CDD" id="cd00501">
    <property type="entry name" value="Peptidase_C15"/>
    <property type="match status" value="1"/>
</dbReference>
<reference evidence="7 8" key="1">
    <citation type="submission" date="2020-05" db="EMBL/GenBank/DDBJ databases">
        <title>Strain PA2F3 complete genome.</title>
        <authorList>
            <person name="Kim Y.-S."/>
            <person name="Kim S.-J."/>
            <person name="Jung H.-k."/>
            <person name="Kim S.-E."/>
            <person name="Kim K.-H."/>
        </authorList>
    </citation>
    <scope>NUCLEOTIDE SEQUENCE [LARGE SCALE GENOMIC DNA]</scope>
    <source>
        <strain evidence="7 8">PA2F3</strain>
    </source>
</reference>
<feature type="active site" evidence="6">
    <location>
        <position position="143"/>
    </location>
</feature>
<evidence type="ECO:0000256" key="6">
    <source>
        <dbReference type="PROSITE-ProRule" id="PRU10077"/>
    </source>
</evidence>
<dbReference type="InterPro" id="IPR016125">
    <property type="entry name" value="Peptidase_C15-like"/>
</dbReference>
<dbReference type="NCBIfam" id="NF009676">
    <property type="entry name" value="PRK13197.1"/>
    <property type="match status" value="1"/>
</dbReference>
<dbReference type="NCBIfam" id="TIGR00504">
    <property type="entry name" value="pyro_pdase"/>
    <property type="match status" value="1"/>
</dbReference>
<evidence type="ECO:0000256" key="5">
    <source>
        <dbReference type="ARBA" id="ARBA00022807"/>
    </source>
</evidence>
<sequence>MTTVLLTGFEPFGGDAANPSGEAVHRVAAGWSGPETLVTAVLPVAFSAAAERLRALIAEHSPDAVVATGLAGGRAAIGVERVAVNLLDARIPDNDGQQPIDVPSVPGAPAAAFATLPVKAIVRDLRAAGIPAELSYSAGTYVCNHVFFSALHAVDPGVRTGFVHVPWSAEHAPDSDAATLPLAQIARAIDLVLRTTLDVDVDAALSGGTLH</sequence>
<dbReference type="PIRSF" id="PIRSF015592">
    <property type="entry name" value="Prld-crbxl_pptds"/>
    <property type="match status" value="1"/>
</dbReference>
<dbReference type="InterPro" id="IPR000816">
    <property type="entry name" value="Peptidase_C15"/>
</dbReference>
<keyword evidence="3" id="KW-0645">Protease</keyword>
<name>A0A7D4UJR6_9MICO</name>
<keyword evidence="5" id="KW-0788">Thiol protease</keyword>
<evidence type="ECO:0000313" key="8">
    <source>
        <dbReference type="Proteomes" id="UP000502498"/>
    </source>
</evidence>
<dbReference type="SUPFAM" id="SSF53182">
    <property type="entry name" value="Pyrrolidone carboxyl peptidase (pyroglutamate aminopeptidase)"/>
    <property type="match status" value="1"/>
</dbReference>
<comment type="similarity">
    <text evidence="1">Belongs to the peptidase C15 family.</text>
</comment>
<dbReference type="InterPro" id="IPR036440">
    <property type="entry name" value="Peptidase_C15-like_sf"/>
</dbReference>
<dbReference type="InterPro" id="IPR033694">
    <property type="entry name" value="PGPEP1_Cys_AS"/>
</dbReference>
<dbReference type="GO" id="GO:0006508">
    <property type="term" value="P:proteolysis"/>
    <property type="evidence" value="ECO:0007669"/>
    <property type="project" value="UniProtKB-KW"/>
</dbReference>
<evidence type="ECO:0000256" key="4">
    <source>
        <dbReference type="ARBA" id="ARBA00022801"/>
    </source>
</evidence>
<keyword evidence="2" id="KW-0963">Cytoplasm</keyword>
<dbReference type="EMBL" id="CP054038">
    <property type="protein sequence ID" value="QKJ19867.1"/>
    <property type="molecule type" value="Genomic_DNA"/>
</dbReference>
<evidence type="ECO:0000256" key="2">
    <source>
        <dbReference type="ARBA" id="ARBA00022490"/>
    </source>
</evidence>
<evidence type="ECO:0000256" key="1">
    <source>
        <dbReference type="ARBA" id="ARBA00006641"/>
    </source>
</evidence>
<dbReference type="Gene3D" id="3.40.630.20">
    <property type="entry name" value="Peptidase C15, pyroglutamyl peptidase I-like"/>
    <property type="match status" value="1"/>
</dbReference>
<dbReference type="PANTHER" id="PTHR23402:SF1">
    <property type="entry name" value="PYROGLUTAMYL-PEPTIDASE I"/>
    <property type="match status" value="1"/>
</dbReference>
<comment type="catalytic activity">
    <reaction evidence="6">
        <text>Release of an N-terminal pyroglutamyl group from a polypeptide, the second amino acid generally not being Pro.</text>
        <dbReference type="EC" id="3.4.19.3"/>
    </reaction>
</comment>
<organism evidence="7 8">
    <name type="scientific">Microbacterium hominis</name>
    <dbReference type="NCBI Taxonomy" id="162426"/>
    <lineage>
        <taxon>Bacteria</taxon>
        <taxon>Bacillati</taxon>
        <taxon>Actinomycetota</taxon>
        <taxon>Actinomycetes</taxon>
        <taxon>Micrococcales</taxon>
        <taxon>Microbacteriaceae</taxon>
        <taxon>Microbacterium</taxon>
    </lineage>
</organism>
<dbReference type="PROSITE" id="PS01334">
    <property type="entry name" value="PYRASE_CYS"/>
    <property type="match status" value="1"/>
</dbReference>
<dbReference type="Proteomes" id="UP000502498">
    <property type="component" value="Chromosome"/>
</dbReference>
<dbReference type="AlphaFoldDB" id="A0A7D4UJR6"/>
<dbReference type="PANTHER" id="PTHR23402">
    <property type="entry name" value="PROTEASE FAMILY C15 PYROGLUTAMYL-PEPTIDASE I-RELATED"/>
    <property type="match status" value="1"/>
</dbReference>
<evidence type="ECO:0000313" key="7">
    <source>
        <dbReference type="EMBL" id="QKJ19867.1"/>
    </source>
</evidence>
<accession>A0A7D4UJR6</accession>
<dbReference type="Pfam" id="PF01470">
    <property type="entry name" value="Peptidase_C15"/>
    <property type="match status" value="1"/>
</dbReference>
<proteinExistence type="inferred from homology"/>
<evidence type="ECO:0000256" key="3">
    <source>
        <dbReference type="ARBA" id="ARBA00022670"/>
    </source>
</evidence>
<dbReference type="GO" id="GO:0016920">
    <property type="term" value="F:pyroglutamyl-peptidase activity"/>
    <property type="evidence" value="ECO:0007669"/>
    <property type="project" value="UniProtKB-EC"/>
</dbReference>